<feature type="compositionally biased region" description="Low complexity" evidence="1">
    <location>
        <begin position="452"/>
        <end position="469"/>
    </location>
</feature>
<organism evidence="2 3">
    <name type="scientific">Mycena metata</name>
    <dbReference type="NCBI Taxonomy" id="1033252"/>
    <lineage>
        <taxon>Eukaryota</taxon>
        <taxon>Fungi</taxon>
        <taxon>Dikarya</taxon>
        <taxon>Basidiomycota</taxon>
        <taxon>Agaricomycotina</taxon>
        <taxon>Agaricomycetes</taxon>
        <taxon>Agaricomycetidae</taxon>
        <taxon>Agaricales</taxon>
        <taxon>Marasmiineae</taxon>
        <taxon>Mycenaceae</taxon>
        <taxon>Mycena</taxon>
    </lineage>
</organism>
<feature type="compositionally biased region" description="Basic residues" evidence="1">
    <location>
        <begin position="791"/>
        <end position="802"/>
    </location>
</feature>
<feature type="region of interest" description="Disordered" evidence="1">
    <location>
        <begin position="43"/>
        <end position="100"/>
    </location>
</feature>
<feature type="region of interest" description="Disordered" evidence="1">
    <location>
        <begin position="779"/>
        <end position="816"/>
    </location>
</feature>
<feature type="compositionally biased region" description="Basic and acidic residues" evidence="1">
    <location>
        <begin position="550"/>
        <end position="565"/>
    </location>
</feature>
<evidence type="ECO:0000256" key="1">
    <source>
        <dbReference type="SAM" id="MobiDB-lite"/>
    </source>
</evidence>
<feature type="compositionally biased region" description="Basic and acidic residues" evidence="1">
    <location>
        <begin position="121"/>
        <end position="135"/>
    </location>
</feature>
<comment type="caution">
    <text evidence="2">The sequence shown here is derived from an EMBL/GenBank/DDBJ whole genome shotgun (WGS) entry which is preliminary data.</text>
</comment>
<reference evidence="2" key="1">
    <citation type="submission" date="2023-03" db="EMBL/GenBank/DDBJ databases">
        <title>Massive genome expansion in bonnet fungi (Mycena s.s.) driven by repeated elements and novel gene families across ecological guilds.</title>
        <authorList>
            <consortium name="Lawrence Berkeley National Laboratory"/>
            <person name="Harder C.B."/>
            <person name="Miyauchi S."/>
            <person name="Viragh M."/>
            <person name="Kuo A."/>
            <person name="Thoen E."/>
            <person name="Andreopoulos B."/>
            <person name="Lu D."/>
            <person name="Skrede I."/>
            <person name="Drula E."/>
            <person name="Henrissat B."/>
            <person name="Morin E."/>
            <person name="Kohler A."/>
            <person name="Barry K."/>
            <person name="LaButti K."/>
            <person name="Morin E."/>
            <person name="Salamov A."/>
            <person name="Lipzen A."/>
            <person name="Mereny Z."/>
            <person name="Hegedus B."/>
            <person name="Baldrian P."/>
            <person name="Stursova M."/>
            <person name="Weitz H."/>
            <person name="Taylor A."/>
            <person name="Grigoriev I.V."/>
            <person name="Nagy L.G."/>
            <person name="Martin F."/>
            <person name="Kauserud H."/>
        </authorList>
    </citation>
    <scope>NUCLEOTIDE SEQUENCE</scope>
    <source>
        <strain evidence="2">CBHHK182m</strain>
    </source>
</reference>
<evidence type="ECO:0000313" key="3">
    <source>
        <dbReference type="Proteomes" id="UP001215598"/>
    </source>
</evidence>
<feature type="compositionally biased region" description="Basic residues" evidence="1">
    <location>
        <begin position="46"/>
        <end position="58"/>
    </location>
</feature>
<name>A0AAD7JEB2_9AGAR</name>
<keyword evidence="3" id="KW-1185">Reference proteome</keyword>
<protein>
    <submittedName>
        <fullName evidence="2">Uncharacterized protein</fullName>
    </submittedName>
</protein>
<gene>
    <name evidence="2" type="ORF">B0H16DRAFT_1688341</name>
</gene>
<feature type="region of interest" description="Disordered" evidence="1">
    <location>
        <begin position="550"/>
        <end position="575"/>
    </location>
</feature>
<dbReference type="AlphaFoldDB" id="A0AAD7JEB2"/>
<proteinExistence type="predicted"/>
<dbReference type="EMBL" id="JARKIB010000034">
    <property type="protein sequence ID" value="KAJ7761680.1"/>
    <property type="molecule type" value="Genomic_DNA"/>
</dbReference>
<dbReference type="Proteomes" id="UP001215598">
    <property type="component" value="Unassembled WGS sequence"/>
</dbReference>
<evidence type="ECO:0000313" key="2">
    <source>
        <dbReference type="EMBL" id="KAJ7761680.1"/>
    </source>
</evidence>
<feature type="compositionally biased region" description="Basic and acidic residues" evidence="1">
    <location>
        <begin position="10"/>
        <end position="30"/>
    </location>
</feature>
<feature type="region of interest" description="Disordered" evidence="1">
    <location>
        <begin position="447"/>
        <end position="475"/>
    </location>
</feature>
<feature type="compositionally biased region" description="Low complexity" evidence="1">
    <location>
        <begin position="73"/>
        <end position="93"/>
    </location>
</feature>
<feature type="region of interest" description="Disordered" evidence="1">
    <location>
        <begin position="119"/>
        <end position="159"/>
    </location>
</feature>
<accession>A0AAD7JEB2</accession>
<feature type="region of interest" description="Disordered" evidence="1">
    <location>
        <begin position="1"/>
        <end position="30"/>
    </location>
</feature>
<sequence>MTPAAQGALYDREPSSIEPPAARDHDEEHSPWILRQLLVLHPSRPTSHHRPTPHRSHPLRTWPGASTAHRLVSPPNSNPDSASSSKSKTTSAPRNGNASRKTWRIEPCIFNSDAEAIAPVEHFREGDRDKEEMREQYPPPGQPTGDTPVYRPSPNAASTHYTRDGSLLVWLRRRIASLHPIVNLWLYGKMVAAARARLEARLAPNAQTGRLLSALGPDPPVDADESTGDNDIRHVIQTGRLLSALGACSQHWAPALSTGRLLSALGPDPPVDADESTGDNDIRHHWAPALSTGRLLSALGPDPPVDADESTGDNDIRHVITSSSAGHRRVDVCVYDAARCGIFASPSRTAVPTARAGHLHRAETPLLRPLPSPLRSGQKRKQKGKKWEETYMHFVFDATMCSFLIRRVSGEKEVARGSLRPRTSCGCASTQIVPSCARAYRPGILPQTRRIPSSATTSPSASVPAGSATLASPTKYTHAARQSVRLSKVGRACAENVRIVLIAVISSAHPGRNPRSIVHTIPVSPRREKKNMRRRTRTVHLYFDFRLHGGAGQEEKQRKRGERLTQTRTSSYPDSLHTASRIHAGYWARKLNIKAGSARSLEKLKRRNGDEKEKERENGEEAGMAWTRYYIVRVATSLYGAEIRGVNDSCLLGLRRGTEPHAPAPTRLRIVPRRNLPPTQCPITYERHHPQYAAACRRKVRWFLQRRSYKIQTMRTSFWIHLPFFLPHRGRKNRGIEIAFCEGNNVRKDWKADTAGRHEGVRRRTRAISAQIIAHSGATVPDDWHKEPRKSASRKSKQRYTHSKSNPGSLQKPPIVPVVPQARADSFFLGRAGAKKIQTVWANRERQRRGVVVMRLLCPVLGLANGQPHDQVSTTQSLGRNSAKLEGSQPSFLSTLCSCQGLAFHIWIFATIRTESDGGVLNSTFGLPFSDGTLRTTTTFSR</sequence>